<accession>A0ABS9Z7K8</accession>
<name>A0ABS9Z7K8_9HYPH</name>
<evidence type="ECO:0000313" key="1">
    <source>
        <dbReference type="EMBL" id="MCI4682657.1"/>
    </source>
</evidence>
<comment type="caution">
    <text evidence="1">The sequence shown here is derived from an EMBL/GenBank/DDBJ whole genome shotgun (WGS) entry which is preliminary data.</text>
</comment>
<dbReference type="EMBL" id="JAIVFP010000001">
    <property type="protein sequence ID" value="MCI4682657.1"/>
    <property type="molecule type" value="Genomic_DNA"/>
</dbReference>
<proteinExistence type="predicted"/>
<sequence>MEIVTAAGAIRLRPETAGDADFRFGLFCLSRALEWAALASALVHSLPRRRPEGMAGRWVLMSRADIGAEKLYRRLGLAEDGGDEVYAQMIWRPPGLFG</sequence>
<organism evidence="1 2">
    <name type="scientific">Candidatus Rhodoblastus alkanivorans</name>
    <dbReference type="NCBI Taxonomy" id="2954117"/>
    <lineage>
        <taxon>Bacteria</taxon>
        <taxon>Pseudomonadati</taxon>
        <taxon>Pseudomonadota</taxon>
        <taxon>Alphaproteobacteria</taxon>
        <taxon>Hyphomicrobiales</taxon>
        <taxon>Rhodoblastaceae</taxon>
        <taxon>Rhodoblastus</taxon>
    </lineage>
</organism>
<dbReference type="Proteomes" id="UP001139104">
    <property type="component" value="Unassembled WGS sequence"/>
</dbReference>
<protein>
    <recommendedName>
        <fullName evidence="3">N-acetyltransferase domain-containing protein</fullName>
    </recommendedName>
</protein>
<gene>
    <name evidence="1" type="ORF">K2U94_07745</name>
</gene>
<dbReference type="RefSeq" id="WP_243066654.1">
    <property type="nucleotide sequence ID" value="NZ_JAIVFK010000004.1"/>
</dbReference>
<reference evidence="1" key="1">
    <citation type="journal article" date="2022" name="ISME J.">
        <title>Identification of active gaseous-alkane degraders at natural gas seeps.</title>
        <authorList>
            <person name="Farhan Ul Haque M."/>
            <person name="Hernandez M."/>
            <person name="Crombie A.T."/>
            <person name="Murrell J.C."/>
        </authorList>
    </citation>
    <scope>NUCLEOTIDE SEQUENCE</scope>
    <source>
        <strain evidence="1">PC2</strain>
    </source>
</reference>
<evidence type="ECO:0000313" key="2">
    <source>
        <dbReference type="Proteomes" id="UP001139104"/>
    </source>
</evidence>
<keyword evidence="2" id="KW-1185">Reference proteome</keyword>
<evidence type="ECO:0008006" key="3">
    <source>
        <dbReference type="Google" id="ProtNLM"/>
    </source>
</evidence>